<dbReference type="RefSeq" id="XP_018294306.1">
    <property type="nucleotide sequence ID" value="XM_018440558.1"/>
</dbReference>
<keyword evidence="1" id="KW-1133">Transmembrane helix</keyword>
<dbReference type="VEuPathDB" id="FungiDB:PHYBLDRAFT_59800"/>
<dbReference type="GeneID" id="29001464"/>
<protein>
    <submittedName>
        <fullName evidence="2">Uncharacterized protein</fullName>
    </submittedName>
</protein>
<gene>
    <name evidence="2" type="ORF">PHYBLDRAFT_59800</name>
</gene>
<reference evidence="3" key="1">
    <citation type="submission" date="2015-06" db="EMBL/GenBank/DDBJ databases">
        <title>Expansion of signal transduction pathways in fungi by whole-genome duplication.</title>
        <authorList>
            <consortium name="DOE Joint Genome Institute"/>
            <person name="Corrochano L.M."/>
            <person name="Kuo A."/>
            <person name="Marcet-Houben M."/>
            <person name="Polaino S."/>
            <person name="Salamov A."/>
            <person name="Villalobos J.M."/>
            <person name="Alvarez M.I."/>
            <person name="Avalos J."/>
            <person name="Benito E.P."/>
            <person name="Benoit I."/>
            <person name="Burger G."/>
            <person name="Camino L.P."/>
            <person name="Canovas D."/>
            <person name="Cerda-Olmedo E."/>
            <person name="Cheng J.-F."/>
            <person name="Dominguez A."/>
            <person name="Elias M."/>
            <person name="Eslava A.P."/>
            <person name="Glaser F."/>
            <person name="Grimwood J."/>
            <person name="Gutierrez G."/>
            <person name="Heitman J."/>
            <person name="Henrissat B."/>
            <person name="Iturriaga E.A."/>
            <person name="Lang B.F."/>
            <person name="Lavin J.L."/>
            <person name="Lee S."/>
            <person name="Li W."/>
            <person name="Lindquist E."/>
            <person name="Lopez-Garcia S."/>
            <person name="Luque E.M."/>
            <person name="Marcos A.T."/>
            <person name="Martin J."/>
            <person name="McCluskey K."/>
            <person name="Medina H.R."/>
            <person name="Miralles-Duran A."/>
            <person name="Miyazaki A."/>
            <person name="Munoz-Torres E."/>
            <person name="Oguiza J.A."/>
            <person name="Ohm R."/>
            <person name="Olmedo M."/>
            <person name="Orejas M."/>
            <person name="Ortiz-Castellanos L."/>
            <person name="Pisabarro A.G."/>
            <person name="Rodriguez-Romero J."/>
            <person name="Ruiz-Herrera J."/>
            <person name="Ruiz-Vazquez R."/>
            <person name="Sanz C."/>
            <person name="Schackwitz W."/>
            <person name="Schmutz J."/>
            <person name="Shahriari M."/>
            <person name="Shelest E."/>
            <person name="Silva-Franco F."/>
            <person name="Soanes D."/>
            <person name="Syed K."/>
            <person name="Tagua V.G."/>
            <person name="Talbot N.J."/>
            <person name="Thon M."/>
            <person name="De vries R.P."/>
            <person name="Wiebenga A."/>
            <person name="Yadav J.S."/>
            <person name="Braun E.L."/>
            <person name="Baker S."/>
            <person name="Garre V."/>
            <person name="Horwitz B."/>
            <person name="Torres-Martinez S."/>
            <person name="Idnurm A."/>
            <person name="Herrera-Estrella A."/>
            <person name="Gabaldon T."/>
            <person name="Grigoriev I.V."/>
        </authorList>
    </citation>
    <scope>NUCLEOTIDE SEQUENCE [LARGE SCALE GENOMIC DNA]</scope>
    <source>
        <strain evidence="3">NRRL 1555(-)</strain>
    </source>
</reference>
<accession>A0A162Q168</accession>
<evidence type="ECO:0000256" key="1">
    <source>
        <dbReference type="SAM" id="Phobius"/>
    </source>
</evidence>
<dbReference type="Proteomes" id="UP000077315">
    <property type="component" value="Unassembled WGS sequence"/>
</dbReference>
<evidence type="ECO:0000313" key="3">
    <source>
        <dbReference type="Proteomes" id="UP000077315"/>
    </source>
</evidence>
<dbReference type="AlphaFoldDB" id="A0A162Q168"/>
<organism evidence="2 3">
    <name type="scientific">Phycomyces blakesleeanus (strain ATCC 8743b / DSM 1359 / FGSC 10004 / NBRC 33097 / NRRL 1555)</name>
    <dbReference type="NCBI Taxonomy" id="763407"/>
    <lineage>
        <taxon>Eukaryota</taxon>
        <taxon>Fungi</taxon>
        <taxon>Fungi incertae sedis</taxon>
        <taxon>Mucoromycota</taxon>
        <taxon>Mucoromycotina</taxon>
        <taxon>Mucoromycetes</taxon>
        <taxon>Mucorales</taxon>
        <taxon>Phycomycetaceae</taxon>
        <taxon>Phycomyces</taxon>
    </lineage>
</organism>
<keyword evidence="3" id="KW-1185">Reference proteome</keyword>
<name>A0A162Q168_PHYB8</name>
<feature type="transmembrane region" description="Helical" evidence="1">
    <location>
        <begin position="126"/>
        <end position="146"/>
    </location>
</feature>
<sequence length="165" mass="19383">MDGGQKFYHYHYIERVFFLLRALFSDISNAAYKNKLRARYSDNKQARAQIFQKIITILRLSLYRISLYQALTTLEALKILDTLRTIKIIRAITVMRVMRGMSSVRGITVIRDVVFQLHIALTQFTWQYNIIILTIFKILSTILVVFQKYFETVEVFGIVYGLVSQ</sequence>
<keyword evidence="1" id="KW-0472">Membrane</keyword>
<dbReference type="InParanoid" id="A0A162Q168"/>
<proteinExistence type="predicted"/>
<dbReference type="EMBL" id="KV440976">
    <property type="protein sequence ID" value="OAD76266.1"/>
    <property type="molecule type" value="Genomic_DNA"/>
</dbReference>
<keyword evidence="1" id="KW-0812">Transmembrane</keyword>
<evidence type="ECO:0000313" key="2">
    <source>
        <dbReference type="EMBL" id="OAD76266.1"/>
    </source>
</evidence>